<dbReference type="Proteomes" id="UP000008983">
    <property type="component" value="Unassembled WGS sequence"/>
</dbReference>
<evidence type="ECO:0000313" key="8">
    <source>
        <dbReference type="EMBL" id="EGR31962.1"/>
    </source>
</evidence>
<dbReference type="GO" id="GO:0003677">
    <property type="term" value="F:DNA binding"/>
    <property type="evidence" value="ECO:0007669"/>
    <property type="project" value="InterPro"/>
</dbReference>
<dbReference type="InterPro" id="IPR050238">
    <property type="entry name" value="DNA_Rep/Repair_Clamp_Loader"/>
</dbReference>
<comment type="similarity">
    <text evidence="2">Belongs to the activator 1 small subunits family.</text>
</comment>
<dbReference type="Gene3D" id="3.40.50.300">
    <property type="entry name" value="P-loop containing nucleotide triphosphate hydrolases"/>
    <property type="match status" value="1"/>
</dbReference>
<evidence type="ECO:0000256" key="3">
    <source>
        <dbReference type="ARBA" id="ARBA00022705"/>
    </source>
</evidence>
<sequence>MDIEVPSKKQIQKKDIENIPWVEKYRPDTLKDLISHEFIVMTITKFINEQNKLPNLLFYGPPGTGKTSTIVAIAKQLYGNSYKQMVLELNASDDRGINVVRDQIKTFAGTANFSAAGKGTKLIILDEADQMTNQAQFALRRIIEKYSNNARFCLICNYVSKIIPALQSRCTRFKFKHIPIEDAQKRIEEICLIEKIKYDQSGLEAIFKLCDGDMRRVVNMLQVKQFQYIYIYYIFQQSLQLQSNILNQVFVNEEFVYKFTGNATPQDMEEILNILLTENLINAYETIRKYQVLKGISLQVILKELNMKLMYSRYPSIALEFLVKRIAELEYRMSISCEEKVQLLSLIGVFIEIRHTINK</sequence>
<keyword evidence="5" id="KW-0067">ATP-binding</keyword>
<dbReference type="InParanoid" id="G0QS49"/>
<keyword evidence="4" id="KW-0547">Nucleotide-binding</keyword>
<dbReference type="CDD" id="cd00009">
    <property type="entry name" value="AAA"/>
    <property type="match status" value="1"/>
</dbReference>
<accession>G0QS49</accession>
<proteinExistence type="inferred from homology"/>
<dbReference type="PANTHER" id="PTHR11669">
    <property type="entry name" value="REPLICATION FACTOR C / DNA POLYMERASE III GAMMA-TAU SUBUNIT"/>
    <property type="match status" value="1"/>
</dbReference>
<dbReference type="GO" id="GO:0006261">
    <property type="term" value="P:DNA-templated DNA replication"/>
    <property type="evidence" value="ECO:0007669"/>
    <property type="project" value="TreeGrafter"/>
</dbReference>
<comment type="subcellular location">
    <subcellularLocation>
        <location evidence="1">Nucleus</location>
    </subcellularLocation>
</comment>
<dbReference type="FunFam" id="3.40.50.300:FF:000129">
    <property type="entry name" value="Replication factor C subunit 5"/>
    <property type="match status" value="1"/>
</dbReference>
<dbReference type="Pfam" id="PF08542">
    <property type="entry name" value="Rep_fac_C"/>
    <property type="match status" value="1"/>
</dbReference>
<protein>
    <submittedName>
        <fullName evidence="8">Replication factor c subunit, putative</fullName>
        <ecNumber evidence="8">2.7.7.7</ecNumber>
    </submittedName>
</protein>
<dbReference type="GO" id="GO:0003689">
    <property type="term" value="F:DNA clamp loader activity"/>
    <property type="evidence" value="ECO:0007669"/>
    <property type="project" value="TreeGrafter"/>
</dbReference>
<name>G0QS49_ICHMU</name>
<keyword evidence="8" id="KW-0548">Nucleotidyltransferase</keyword>
<evidence type="ECO:0000259" key="7">
    <source>
        <dbReference type="SMART" id="SM00382"/>
    </source>
</evidence>
<evidence type="ECO:0000256" key="2">
    <source>
        <dbReference type="ARBA" id="ARBA00005378"/>
    </source>
</evidence>
<dbReference type="GO" id="GO:0005634">
    <property type="term" value="C:nucleus"/>
    <property type="evidence" value="ECO:0007669"/>
    <property type="project" value="UniProtKB-SubCell"/>
</dbReference>
<dbReference type="GO" id="GO:0006281">
    <property type="term" value="P:DNA repair"/>
    <property type="evidence" value="ECO:0007669"/>
    <property type="project" value="TreeGrafter"/>
</dbReference>
<dbReference type="Pfam" id="PF00004">
    <property type="entry name" value="AAA"/>
    <property type="match status" value="1"/>
</dbReference>
<gene>
    <name evidence="8" type="ORF">IMG5_099240</name>
</gene>
<dbReference type="InterPro" id="IPR003959">
    <property type="entry name" value="ATPase_AAA_core"/>
</dbReference>
<evidence type="ECO:0000256" key="1">
    <source>
        <dbReference type="ARBA" id="ARBA00004123"/>
    </source>
</evidence>
<keyword evidence="6" id="KW-0539">Nucleus</keyword>
<organism evidence="8 9">
    <name type="scientific">Ichthyophthirius multifiliis</name>
    <name type="common">White spot disease agent</name>
    <name type="synonym">Ich</name>
    <dbReference type="NCBI Taxonomy" id="5932"/>
    <lineage>
        <taxon>Eukaryota</taxon>
        <taxon>Sar</taxon>
        <taxon>Alveolata</taxon>
        <taxon>Ciliophora</taxon>
        <taxon>Intramacronucleata</taxon>
        <taxon>Oligohymenophorea</taxon>
        <taxon>Hymenostomatida</taxon>
        <taxon>Ophryoglenina</taxon>
        <taxon>Ichthyophthirius</taxon>
    </lineage>
</organism>
<dbReference type="OMA" id="ICNHISQ"/>
<dbReference type="GO" id="GO:0003887">
    <property type="term" value="F:DNA-directed DNA polymerase activity"/>
    <property type="evidence" value="ECO:0007669"/>
    <property type="project" value="UniProtKB-EC"/>
</dbReference>
<dbReference type="InterPro" id="IPR013748">
    <property type="entry name" value="Rep_factorC_C"/>
</dbReference>
<dbReference type="PANTHER" id="PTHR11669:SF9">
    <property type="entry name" value="REPLICATION FACTOR C SUBUNIT 5"/>
    <property type="match status" value="1"/>
</dbReference>
<evidence type="ECO:0000256" key="4">
    <source>
        <dbReference type="ARBA" id="ARBA00022741"/>
    </source>
</evidence>
<dbReference type="InterPro" id="IPR047854">
    <property type="entry name" value="RFC_lid"/>
</dbReference>
<feature type="domain" description="AAA+ ATPase" evidence="7">
    <location>
        <begin position="52"/>
        <end position="181"/>
    </location>
</feature>
<evidence type="ECO:0000313" key="9">
    <source>
        <dbReference type="Proteomes" id="UP000008983"/>
    </source>
</evidence>
<dbReference type="InterPro" id="IPR003593">
    <property type="entry name" value="AAA+_ATPase"/>
</dbReference>
<dbReference type="GeneID" id="14908114"/>
<dbReference type="EC" id="2.7.7.7" evidence="8"/>
<keyword evidence="9" id="KW-1185">Reference proteome</keyword>
<dbReference type="GO" id="GO:0005663">
    <property type="term" value="C:DNA replication factor C complex"/>
    <property type="evidence" value="ECO:0007669"/>
    <property type="project" value="TreeGrafter"/>
</dbReference>
<dbReference type="GO" id="GO:0016887">
    <property type="term" value="F:ATP hydrolysis activity"/>
    <property type="evidence" value="ECO:0007669"/>
    <property type="project" value="InterPro"/>
</dbReference>
<dbReference type="eggNOG" id="KOG0990">
    <property type="taxonomic scope" value="Eukaryota"/>
</dbReference>
<dbReference type="OrthoDB" id="4199794at2759"/>
<dbReference type="AlphaFoldDB" id="G0QS49"/>
<dbReference type="Gene3D" id="1.20.272.10">
    <property type="match status" value="1"/>
</dbReference>
<dbReference type="Gene3D" id="1.10.8.60">
    <property type="match status" value="1"/>
</dbReference>
<dbReference type="CDD" id="cd18140">
    <property type="entry name" value="HLD_clamp_RFC"/>
    <property type="match status" value="1"/>
</dbReference>
<keyword evidence="8" id="KW-0808">Transferase</keyword>
<dbReference type="RefSeq" id="XP_004035448.1">
    <property type="nucleotide sequence ID" value="XM_004035400.1"/>
</dbReference>
<reference evidence="8 9" key="1">
    <citation type="submission" date="2011-07" db="EMBL/GenBank/DDBJ databases">
        <authorList>
            <person name="Coyne R."/>
            <person name="Brami D."/>
            <person name="Johnson J."/>
            <person name="Hostetler J."/>
            <person name="Hannick L."/>
            <person name="Clark T."/>
            <person name="Cassidy-Hanley D."/>
            <person name="Inman J."/>
        </authorList>
    </citation>
    <scope>NUCLEOTIDE SEQUENCE [LARGE SCALE GENOMIC DNA]</scope>
    <source>
        <strain evidence="8 9">G5</strain>
    </source>
</reference>
<dbReference type="SUPFAM" id="SSF52540">
    <property type="entry name" value="P-loop containing nucleoside triphosphate hydrolases"/>
    <property type="match status" value="1"/>
</dbReference>
<evidence type="ECO:0000256" key="6">
    <source>
        <dbReference type="ARBA" id="ARBA00023242"/>
    </source>
</evidence>
<dbReference type="InterPro" id="IPR027417">
    <property type="entry name" value="P-loop_NTPase"/>
</dbReference>
<dbReference type="STRING" id="857967.G0QS49"/>
<dbReference type="SMART" id="SM00382">
    <property type="entry name" value="AAA"/>
    <property type="match status" value="1"/>
</dbReference>
<dbReference type="InterPro" id="IPR008921">
    <property type="entry name" value="DNA_pol3_clamp-load_cplx_C"/>
</dbReference>
<keyword evidence="3" id="KW-0235">DNA replication</keyword>
<dbReference type="FunCoup" id="G0QS49">
    <property type="interactions" value="264"/>
</dbReference>
<dbReference type="GO" id="GO:0005524">
    <property type="term" value="F:ATP binding"/>
    <property type="evidence" value="ECO:0007669"/>
    <property type="project" value="UniProtKB-KW"/>
</dbReference>
<dbReference type="EMBL" id="GL983805">
    <property type="protein sequence ID" value="EGR31962.1"/>
    <property type="molecule type" value="Genomic_DNA"/>
</dbReference>
<evidence type="ECO:0000256" key="5">
    <source>
        <dbReference type="ARBA" id="ARBA00022840"/>
    </source>
</evidence>
<dbReference type="SUPFAM" id="SSF48019">
    <property type="entry name" value="post-AAA+ oligomerization domain-like"/>
    <property type="match status" value="1"/>
</dbReference>